<dbReference type="EMBL" id="EAAA01002401">
    <property type="status" value="NOT_ANNOTATED_CDS"/>
    <property type="molecule type" value="Genomic_DNA"/>
</dbReference>
<protein>
    <recommendedName>
        <fullName evidence="4">G-protein coupled receptors family 1 profile domain-containing protein</fullName>
    </recommendedName>
</protein>
<evidence type="ECO:0000256" key="1">
    <source>
        <dbReference type="SAM" id="Phobius"/>
    </source>
</evidence>
<dbReference type="Proteomes" id="UP000008144">
    <property type="component" value="Chromosome 7"/>
</dbReference>
<dbReference type="SUPFAM" id="SSF81321">
    <property type="entry name" value="Family A G protein-coupled receptor-like"/>
    <property type="match status" value="1"/>
</dbReference>
<dbReference type="Gene3D" id="1.20.1070.10">
    <property type="entry name" value="Rhodopsin 7-helix transmembrane proteins"/>
    <property type="match status" value="1"/>
</dbReference>
<dbReference type="EMBL" id="EAAA01002402">
    <property type="status" value="NOT_ANNOTATED_CDS"/>
    <property type="molecule type" value="Genomic_DNA"/>
</dbReference>
<feature type="transmembrane region" description="Helical" evidence="1">
    <location>
        <begin position="27"/>
        <end position="46"/>
    </location>
</feature>
<reference evidence="2" key="3">
    <citation type="submission" date="2025-08" db="UniProtKB">
        <authorList>
            <consortium name="Ensembl"/>
        </authorList>
    </citation>
    <scope>IDENTIFICATION</scope>
</reference>
<keyword evidence="1" id="KW-0472">Membrane</keyword>
<sequence>MILSFDRHQVIARPFRYHTGELLPPKVAAILIGSGWTFCFVIGLSVTSQSVEQAERDNDLKIDGSLFPVYRISGVQKWLLGCGMLMVFVITVQMLVSAMVIVNKRAKERKLQLLTGVGIPEPLQSRNNSVCHVTNKSKINQSTVIDDSNENSEADANDFLLSGGFGKDNTVRYDVIPFSYCVTCAIFELLLAGQGIAYVIIYIITDDEFRPAILKPFSAIGCTKTYRKPRRKYSIDRRRSRVESGVDYNGAGLQMRTTNSGD</sequence>
<keyword evidence="1" id="KW-1133">Transmembrane helix</keyword>
<evidence type="ECO:0000313" key="3">
    <source>
        <dbReference type="Proteomes" id="UP000008144"/>
    </source>
</evidence>
<dbReference type="AlphaFoldDB" id="F6WTU1"/>
<proteinExistence type="predicted"/>
<evidence type="ECO:0000313" key="2">
    <source>
        <dbReference type="Ensembl" id="ENSCINP00000016008.3"/>
    </source>
</evidence>
<accession>F6WTU1</accession>
<name>F6WTU1_CIOIN</name>
<keyword evidence="3" id="KW-1185">Reference proteome</keyword>
<organism evidence="2 3">
    <name type="scientific">Ciona intestinalis</name>
    <name type="common">Transparent sea squirt</name>
    <name type="synonym">Ascidia intestinalis</name>
    <dbReference type="NCBI Taxonomy" id="7719"/>
    <lineage>
        <taxon>Eukaryota</taxon>
        <taxon>Metazoa</taxon>
        <taxon>Chordata</taxon>
        <taxon>Tunicata</taxon>
        <taxon>Ascidiacea</taxon>
        <taxon>Phlebobranchia</taxon>
        <taxon>Cionidae</taxon>
        <taxon>Ciona</taxon>
    </lineage>
</organism>
<reference evidence="2" key="4">
    <citation type="submission" date="2025-09" db="UniProtKB">
        <authorList>
            <consortium name="Ensembl"/>
        </authorList>
    </citation>
    <scope>IDENTIFICATION</scope>
</reference>
<evidence type="ECO:0008006" key="4">
    <source>
        <dbReference type="Google" id="ProtNLM"/>
    </source>
</evidence>
<dbReference type="Ensembl" id="ENSCINT00000016008.3">
    <property type="protein sequence ID" value="ENSCINP00000016008.3"/>
    <property type="gene ID" value="ENSCING00000007829.3"/>
</dbReference>
<feature type="transmembrane region" description="Helical" evidence="1">
    <location>
        <begin position="78"/>
        <end position="102"/>
    </location>
</feature>
<reference evidence="2" key="2">
    <citation type="journal article" date="2008" name="Genome Biol.">
        <title>Improved genome assembly and evidence-based global gene model set for the chordate Ciona intestinalis: new insight into intron and operon populations.</title>
        <authorList>
            <person name="Satou Y."/>
            <person name="Mineta K."/>
            <person name="Ogasawara M."/>
            <person name="Sasakura Y."/>
            <person name="Shoguchi E."/>
            <person name="Ueno K."/>
            <person name="Yamada L."/>
            <person name="Matsumoto J."/>
            <person name="Wasserscheid J."/>
            <person name="Dewar K."/>
            <person name="Wiley G.B."/>
            <person name="Macmil S.L."/>
            <person name="Roe B.A."/>
            <person name="Zeller R.W."/>
            <person name="Hastings K.E."/>
            <person name="Lemaire P."/>
            <person name="Lindquist E."/>
            <person name="Endo T."/>
            <person name="Hotta K."/>
            <person name="Inaba K."/>
        </authorList>
    </citation>
    <scope>NUCLEOTIDE SEQUENCE [LARGE SCALE GENOMIC DNA]</scope>
    <source>
        <strain evidence="2">wild type</strain>
    </source>
</reference>
<dbReference type="HOGENOM" id="CLU_1061546_0_0_1"/>
<reference evidence="3" key="1">
    <citation type="journal article" date="2002" name="Science">
        <title>The draft genome of Ciona intestinalis: insights into chordate and vertebrate origins.</title>
        <authorList>
            <person name="Dehal P."/>
            <person name="Satou Y."/>
            <person name="Campbell R.K."/>
            <person name="Chapman J."/>
            <person name="Degnan B."/>
            <person name="De Tomaso A."/>
            <person name="Davidson B."/>
            <person name="Di Gregorio A."/>
            <person name="Gelpke M."/>
            <person name="Goodstein D.M."/>
            <person name="Harafuji N."/>
            <person name="Hastings K.E."/>
            <person name="Ho I."/>
            <person name="Hotta K."/>
            <person name="Huang W."/>
            <person name="Kawashima T."/>
            <person name="Lemaire P."/>
            <person name="Martinez D."/>
            <person name="Meinertzhagen I.A."/>
            <person name="Necula S."/>
            <person name="Nonaka M."/>
            <person name="Putnam N."/>
            <person name="Rash S."/>
            <person name="Saiga H."/>
            <person name="Satake M."/>
            <person name="Terry A."/>
            <person name="Yamada L."/>
            <person name="Wang H.G."/>
            <person name="Awazu S."/>
            <person name="Azumi K."/>
            <person name="Boore J."/>
            <person name="Branno M."/>
            <person name="Chin-Bow S."/>
            <person name="DeSantis R."/>
            <person name="Doyle S."/>
            <person name="Francino P."/>
            <person name="Keys D.N."/>
            <person name="Haga S."/>
            <person name="Hayashi H."/>
            <person name="Hino K."/>
            <person name="Imai K.S."/>
            <person name="Inaba K."/>
            <person name="Kano S."/>
            <person name="Kobayashi K."/>
            <person name="Kobayashi M."/>
            <person name="Lee B.I."/>
            <person name="Makabe K.W."/>
            <person name="Manohar C."/>
            <person name="Matassi G."/>
            <person name="Medina M."/>
            <person name="Mochizuki Y."/>
            <person name="Mount S."/>
            <person name="Morishita T."/>
            <person name="Miura S."/>
            <person name="Nakayama A."/>
            <person name="Nishizaka S."/>
            <person name="Nomoto H."/>
            <person name="Ohta F."/>
            <person name="Oishi K."/>
            <person name="Rigoutsos I."/>
            <person name="Sano M."/>
            <person name="Sasaki A."/>
            <person name="Sasakura Y."/>
            <person name="Shoguchi E."/>
            <person name="Shin-i T."/>
            <person name="Spagnuolo A."/>
            <person name="Stainier D."/>
            <person name="Suzuki M.M."/>
            <person name="Tassy O."/>
            <person name="Takatori N."/>
            <person name="Tokuoka M."/>
            <person name="Yagi K."/>
            <person name="Yoshizaki F."/>
            <person name="Wada S."/>
            <person name="Zhang C."/>
            <person name="Hyatt P.D."/>
            <person name="Larimer F."/>
            <person name="Detter C."/>
            <person name="Doggett N."/>
            <person name="Glavina T."/>
            <person name="Hawkins T."/>
            <person name="Richardson P."/>
            <person name="Lucas S."/>
            <person name="Kohara Y."/>
            <person name="Levine M."/>
            <person name="Satoh N."/>
            <person name="Rokhsar D.S."/>
        </authorList>
    </citation>
    <scope>NUCLEOTIDE SEQUENCE [LARGE SCALE GENOMIC DNA]</scope>
</reference>
<dbReference type="InParanoid" id="F6WTU1"/>
<keyword evidence="1" id="KW-0812">Transmembrane</keyword>